<dbReference type="GO" id="GO:0050660">
    <property type="term" value="F:flavin adenine dinucleotide binding"/>
    <property type="evidence" value="ECO:0007669"/>
    <property type="project" value="InterPro"/>
</dbReference>
<dbReference type="SMR" id="A0A194W9G1"/>
<dbReference type="GO" id="GO:0004657">
    <property type="term" value="F:proline dehydrogenase activity"/>
    <property type="evidence" value="ECO:0007669"/>
    <property type="project" value="TreeGrafter"/>
</dbReference>
<dbReference type="Gene3D" id="3.50.50.60">
    <property type="entry name" value="FAD/NAD(P)-binding domain"/>
    <property type="match status" value="1"/>
</dbReference>
<evidence type="ECO:0000256" key="3">
    <source>
        <dbReference type="ARBA" id="ARBA00022630"/>
    </source>
</evidence>
<proteinExistence type="inferred from homology"/>
<evidence type="ECO:0000313" key="9">
    <source>
        <dbReference type="Proteomes" id="UP000078559"/>
    </source>
</evidence>
<dbReference type="InterPro" id="IPR036188">
    <property type="entry name" value="FAD/NAD-bd_sf"/>
</dbReference>
<feature type="domain" description="FAD dependent oxidoreductase" evidence="7">
    <location>
        <begin position="68"/>
        <end position="487"/>
    </location>
</feature>
<dbReference type="InterPro" id="IPR006076">
    <property type="entry name" value="FAD-dep_OxRdtase"/>
</dbReference>
<evidence type="ECO:0000313" key="8">
    <source>
        <dbReference type="EMBL" id="KUI73109.1"/>
    </source>
</evidence>
<evidence type="ECO:0000256" key="2">
    <source>
        <dbReference type="ARBA" id="ARBA00010989"/>
    </source>
</evidence>
<keyword evidence="3" id="KW-0285">Flavoprotein</keyword>
<comment type="cofactor">
    <cofactor evidence="1">
        <name>FAD</name>
        <dbReference type="ChEBI" id="CHEBI:57692"/>
    </cofactor>
</comment>
<evidence type="ECO:0000259" key="7">
    <source>
        <dbReference type="Pfam" id="PF01266"/>
    </source>
</evidence>
<keyword evidence="4" id="KW-0274">FAD</keyword>
<dbReference type="Pfam" id="PF01266">
    <property type="entry name" value="DAO"/>
    <property type="match status" value="1"/>
</dbReference>
<protein>
    <submittedName>
        <fullName evidence="8">L-pipecolate oxidase</fullName>
    </submittedName>
</protein>
<dbReference type="PANTHER" id="PTHR10961">
    <property type="entry name" value="PEROXISOMAL SARCOSINE OXIDASE"/>
    <property type="match status" value="1"/>
</dbReference>
<sequence>MSDPDQLHPPSSSFPSSSSSPPNPSPSSPSPTSFYPFTTTSKEQKKGTTTTTTTTTHNASAHSAPSSILIIGSGVFGLSTALSLTRNPHFSNTKITIIDRSSPSPGTQQTLFPSRDASSIDTSRIIRADYADPAYAALASDAQEIWRRPGGPGGDGRYQETGLLLVGDAAASAPLPKQPTSTAEKVEGGKKSGLEYTRSSWENVKALVAAGNRDGDKGKIQELPSPEAIREAYATGGGSGTWGYINRLSGWADAEACMDWLYREVQATNRVKFVSGTVSSLLYSLYNKRTPEVRGVKLANTGEEITADLTVLAAGAWTSSLVNLTGRAVSTGQVLAYMDITDEEQAKLRNVPTLLNLSTGYFIITPSNNTLKVARHAYGYLNPSVSPNSNGSNNTLISAPVTHITDPSLEIPESDKIGLREALREMIPWPSLRDRPFKSTRLCWYTDTPDGDFIIDYHPDYKGLFLATGGSGHGFKFLPVIGDKITDCIVGQCPEAFKGKWSFRKEGLPATTSWDKVVTEDGSRGKEWEHEDITIVRERDTRGYDMKQGNVGVQRDGIETMRL</sequence>
<gene>
    <name evidence="8" type="ORF">VM1G_09069</name>
</gene>
<reference evidence="8" key="1">
    <citation type="submission" date="2014-12" db="EMBL/GenBank/DDBJ databases">
        <title>Genome Sequence of Valsa Canker Pathogens Uncovers a Specific Adaption of Colonization on Woody Bark.</title>
        <authorList>
            <person name="Yin Z."/>
            <person name="Liu H."/>
            <person name="Gao X."/>
            <person name="Li Z."/>
            <person name="Song N."/>
            <person name="Ke X."/>
            <person name="Dai Q."/>
            <person name="Wu Y."/>
            <person name="Sun Y."/>
            <person name="Xu J.-R."/>
            <person name="Kang Z.K."/>
            <person name="Wang L."/>
            <person name="Huang L."/>
        </authorList>
    </citation>
    <scope>NUCLEOTIDE SEQUENCE [LARGE SCALE GENOMIC DNA]</scope>
    <source>
        <strain evidence="8">03-8</strain>
    </source>
</reference>
<evidence type="ECO:0000256" key="5">
    <source>
        <dbReference type="ARBA" id="ARBA00023002"/>
    </source>
</evidence>
<organism evidence="8 9">
    <name type="scientific">Cytospora mali</name>
    <name type="common">Apple Valsa canker fungus</name>
    <name type="synonym">Valsa mali</name>
    <dbReference type="NCBI Taxonomy" id="578113"/>
    <lineage>
        <taxon>Eukaryota</taxon>
        <taxon>Fungi</taxon>
        <taxon>Dikarya</taxon>
        <taxon>Ascomycota</taxon>
        <taxon>Pezizomycotina</taxon>
        <taxon>Sordariomycetes</taxon>
        <taxon>Sordariomycetidae</taxon>
        <taxon>Diaporthales</taxon>
        <taxon>Cytosporaceae</taxon>
        <taxon>Cytospora</taxon>
    </lineage>
</organism>
<keyword evidence="9" id="KW-1185">Reference proteome</keyword>
<dbReference type="AlphaFoldDB" id="A0A194W9G1"/>
<dbReference type="EMBL" id="CM003107">
    <property type="protein sequence ID" value="KUI73109.1"/>
    <property type="molecule type" value="Genomic_DNA"/>
</dbReference>
<name>A0A194W9G1_CYTMA</name>
<comment type="similarity">
    <text evidence="2">Belongs to the MSOX/MTOX family.</text>
</comment>
<dbReference type="GO" id="GO:0008115">
    <property type="term" value="F:sarcosine oxidase activity"/>
    <property type="evidence" value="ECO:0007669"/>
    <property type="project" value="TreeGrafter"/>
</dbReference>
<dbReference type="PANTHER" id="PTHR10961:SF46">
    <property type="entry name" value="PEROXISOMAL SARCOSINE OXIDASE"/>
    <property type="match status" value="1"/>
</dbReference>
<evidence type="ECO:0000256" key="6">
    <source>
        <dbReference type="SAM" id="MobiDB-lite"/>
    </source>
</evidence>
<feature type="region of interest" description="Disordered" evidence="6">
    <location>
        <begin position="97"/>
        <end position="116"/>
    </location>
</feature>
<dbReference type="Gene3D" id="3.30.9.10">
    <property type="entry name" value="D-Amino Acid Oxidase, subunit A, domain 2"/>
    <property type="match status" value="1"/>
</dbReference>
<dbReference type="OrthoDB" id="2219495at2759"/>
<dbReference type="GO" id="GO:0050031">
    <property type="term" value="F:L-pipecolate oxidase activity"/>
    <property type="evidence" value="ECO:0007669"/>
    <property type="project" value="TreeGrafter"/>
</dbReference>
<evidence type="ECO:0000256" key="4">
    <source>
        <dbReference type="ARBA" id="ARBA00022827"/>
    </source>
</evidence>
<dbReference type="SUPFAM" id="SSF51905">
    <property type="entry name" value="FAD/NAD(P)-binding domain"/>
    <property type="match status" value="1"/>
</dbReference>
<dbReference type="InterPro" id="IPR045170">
    <property type="entry name" value="MTOX"/>
</dbReference>
<dbReference type="Proteomes" id="UP000078559">
    <property type="component" value="Chromosome 10"/>
</dbReference>
<evidence type="ECO:0000256" key="1">
    <source>
        <dbReference type="ARBA" id="ARBA00001974"/>
    </source>
</evidence>
<accession>A0A194W9G1</accession>
<feature type="compositionally biased region" description="Low complexity" evidence="6">
    <location>
        <begin position="30"/>
        <end position="56"/>
    </location>
</feature>
<keyword evidence="5" id="KW-0560">Oxidoreductase</keyword>
<feature type="region of interest" description="Disordered" evidence="6">
    <location>
        <begin position="1"/>
        <end position="63"/>
    </location>
</feature>
<feature type="compositionally biased region" description="Low complexity" evidence="6">
    <location>
        <begin position="9"/>
        <end position="20"/>
    </location>
</feature>